<dbReference type="HOGENOM" id="CLU_1374453_0_0_1"/>
<organism evidence="2 3">
    <name type="scientific">Emiliania huxleyi (strain CCMP1516)</name>
    <dbReference type="NCBI Taxonomy" id="280463"/>
    <lineage>
        <taxon>Eukaryota</taxon>
        <taxon>Haptista</taxon>
        <taxon>Haptophyta</taxon>
        <taxon>Prymnesiophyceae</taxon>
        <taxon>Isochrysidales</taxon>
        <taxon>Noelaerhabdaceae</taxon>
        <taxon>Emiliania</taxon>
    </lineage>
</organism>
<dbReference type="Proteomes" id="UP000013827">
    <property type="component" value="Unassembled WGS sequence"/>
</dbReference>
<evidence type="ECO:0000313" key="2">
    <source>
        <dbReference type="EnsemblProtists" id="EOD26808"/>
    </source>
</evidence>
<sequence>MPALPDIGFGAPTLRPSASVPLIPTPAGGRRRVRNHQACQTDESALPQLRELQSQLDESREMLSRLMHALRSTEARIHRDVQHEYELRLRNQSRRAGEKASFLQKRAEHRVAALNTWQSDHAAALESALRERDEQARRANNAIAELQEGQRAQMLLREENARLANAAKASRGVTAKLEAALKAQEQTIASLRTQIRAEV</sequence>
<dbReference type="PaxDb" id="2903-EOD26808"/>
<reference evidence="3" key="1">
    <citation type="journal article" date="2013" name="Nature">
        <title>Pan genome of the phytoplankton Emiliania underpins its global distribution.</title>
        <authorList>
            <person name="Read B.A."/>
            <person name="Kegel J."/>
            <person name="Klute M.J."/>
            <person name="Kuo A."/>
            <person name="Lefebvre S.C."/>
            <person name="Maumus F."/>
            <person name="Mayer C."/>
            <person name="Miller J."/>
            <person name="Monier A."/>
            <person name="Salamov A."/>
            <person name="Young J."/>
            <person name="Aguilar M."/>
            <person name="Claverie J.M."/>
            <person name="Frickenhaus S."/>
            <person name="Gonzalez K."/>
            <person name="Herman E.K."/>
            <person name="Lin Y.C."/>
            <person name="Napier J."/>
            <person name="Ogata H."/>
            <person name="Sarno A.F."/>
            <person name="Shmutz J."/>
            <person name="Schroeder D."/>
            <person name="de Vargas C."/>
            <person name="Verret F."/>
            <person name="von Dassow P."/>
            <person name="Valentin K."/>
            <person name="Van de Peer Y."/>
            <person name="Wheeler G."/>
            <person name="Dacks J.B."/>
            <person name="Delwiche C.F."/>
            <person name="Dyhrman S.T."/>
            <person name="Glockner G."/>
            <person name="John U."/>
            <person name="Richards T."/>
            <person name="Worden A.Z."/>
            <person name="Zhang X."/>
            <person name="Grigoriev I.V."/>
            <person name="Allen A.E."/>
            <person name="Bidle K."/>
            <person name="Borodovsky M."/>
            <person name="Bowler C."/>
            <person name="Brownlee C."/>
            <person name="Cock J.M."/>
            <person name="Elias M."/>
            <person name="Gladyshev V.N."/>
            <person name="Groth M."/>
            <person name="Guda C."/>
            <person name="Hadaegh A."/>
            <person name="Iglesias-Rodriguez M.D."/>
            <person name="Jenkins J."/>
            <person name="Jones B.M."/>
            <person name="Lawson T."/>
            <person name="Leese F."/>
            <person name="Lindquist E."/>
            <person name="Lobanov A."/>
            <person name="Lomsadze A."/>
            <person name="Malik S.B."/>
            <person name="Marsh M.E."/>
            <person name="Mackinder L."/>
            <person name="Mock T."/>
            <person name="Mueller-Roeber B."/>
            <person name="Pagarete A."/>
            <person name="Parker M."/>
            <person name="Probert I."/>
            <person name="Quesneville H."/>
            <person name="Raines C."/>
            <person name="Rensing S.A."/>
            <person name="Riano-Pachon D.M."/>
            <person name="Richier S."/>
            <person name="Rokitta S."/>
            <person name="Shiraiwa Y."/>
            <person name="Soanes D.M."/>
            <person name="van der Giezen M."/>
            <person name="Wahlund T.M."/>
            <person name="Williams B."/>
            <person name="Wilson W."/>
            <person name="Wolfe G."/>
            <person name="Wurch L.L."/>
        </authorList>
    </citation>
    <scope>NUCLEOTIDE SEQUENCE</scope>
</reference>
<proteinExistence type="predicted"/>
<feature type="coiled-coil region" evidence="1">
    <location>
        <begin position="49"/>
        <end position="76"/>
    </location>
</feature>
<dbReference type="RefSeq" id="XP_005779237.1">
    <property type="nucleotide sequence ID" value="XM_005779180.1"/>
</dbReference>
<dbReference type="GeneID" id="17272354"/>
<protein>
    <submittedName>
        <fullName evidence="2">Uncharacterized protein</fullName>
    </submittedName>
</protein>
<name>A0A0D3JTH3_EMIH1</name>
<feature type="coiled-coil region" evidence="1">
    <location>
        <begin position="122"/>
        <end position="149"/>
    </location>
</feature>
<evidence type="ECO:0000313" key="3">
    <source>
        <dbReference type="Proteomes" id="UP000013827"/>
    </source>
</evidence>
<dbReference type="AlphaFoldDB" id="A0A0D3JTH3"/>
<keyword evidence="1" id="KW-0175">Coiled coil</keyword>
<dbReference type="EnsemblProtists" id="EOD26808">
    <property type="protein sequence ID" value="EOD26808"/>
    <property type="gene ID" value="EMIHUDRAFT_114955"/>
</dbReference>
<reference evidence="2" key="2">
    <citation type="submission" date="2024-10" db="UniProtKB">
        <authorList>
            <consortium name="EnsemblProtists"/>
        </authorList>
    </citation>
    <scope>IDENTIFICATION</scope>
</reference>
<dbReference type="KEGG" id="ehx:EMIHUDRAFT_114955"/>
<accession>A0A0D3JTH3</accession>
<keyword evidence="3" id="KW-1185">Reference proteome</keyword>
<evidence type="ECO:0000256" key="1">
    <source>
        <dbReference type="SAM" id="Coils"/>
    </source>
</evidence>